<dbReference type="AlphaFoldDB" id="A0AAV1ZMY8"/>
<comment type="catalytic activity">
    <reaction evidence="3">
        <text>pretRNA = a 3'-half-tRNA molecule with a 5'-OH end + a 5'-half-tRNA molecule with a 2',3'-cyclic phosphate end + an intron with a 2',3'-cyclic phosphate and a 5'-hydroxyl terminus.</text>
        <dbReference type="EC" id="4.6.1.16"/>
    </reaction>
</comment>
<evidence type="ECO:0000259" key="5">
    <source>
        <dbReference type="Pfam" id="PF01974"/>
    </source>
</evidence>
<reference evidence="6 7" key="1">
    <citation type="submission" date="2024-04" db="EMBL/GenBank/DDBJ databases">
        <authorList>
            <person name="Rising A."/>
            <person name="Reimegard J."/>
            <person name="Sonavane S."/>
            <person name="Akerstrom W."/>
            <person name="Nylinder S."/>
            <person name="Hedman E."/>
            <person name="Kallberg Y."/>
        </authorList>
    </citation>
    <scope>NUCLEOTIDE SEQUENCE [LARGE SCALE GENOMIC DNA]</scope>
</reference>
<dbReference type="InterPro" id="IPR011856">
    <property type="entry name" value="tRNA_endonuc-like_dom_sf"/>
</dbReference>
<dbReference type="Pfam" id="PF01974">
    <property type="entry name" value="tRNA_int_endo"/>
    <property type="match status" value="1"/>
</dbReference>
<name>A0AAV1ZMY8_9ARAC</name>
<feature type="region of interest" description="Disordered" evidence="4">
    <location>
        <begin position="49"/>
        <end position="68"/>
    </location>
</feature>
<dbReference type="CDD" id="cd22363">
    <property type="entry name" value="tRNA-intron_lyase_C"/>
    <property type="match status" value="1"/>
</dbReference>
<dbReference type="NCBIfam" id="TIGR00324">
    <property type="entry name" value="endA"/>
    <property type="match status" value="1"/>
</dbReference>
<dbReference type="InterPro" id="IPR036167">
    <property type="entry name" value="tRNA_intron_Endo_cat-like_sf"/>
</dbReference>
<organism evidence="6 7">
    <name type="scientific">Larinioides sclopetarius</name>
    <dbReference type="NCBI Taxonomy" id="280406"/>
    <lineage>
        <taxon>Eukaryota</taxon>
        <taxon>Metazoa</taxon>
        <taxon>Ecdysozoa</taxon>
        <taxon>Arthropoda</taxon>
        <taxon>Chelicerata</taxon>
        <taxon>Arachnida</taxon>
        <taxon>Araneae</taxon>
        <taxon>Araneomorphae</taxon>
        <taxon>Entelegynae</taxon>
        <taxon>Araneoidea</taxon>
        <taxon>Araneidae</taxon>
        <taxon>Larinioides</taxon>
    </lineage>
</organism>
<dbReference type="EC" id="4.6.1.16" evidence="2"/>
<evidence type="ECO:0000256" key="4">
    <source>
        <dbReference type="SAM" id="MobiDB-lite"/>
    </source>
</evidence>
<feature type="compositionally biased region" description="Acidic residues" evidence="4">
    <location>
        <begin position="23"/>
        <end position="34"/>
    </location>
</feature>
<dbReference type="InterPro" id="IPR006676">
    <property type="entry name" value="tRNA_splic"/>
</dbReference>
<keyword evidence="7" id="KW-1185">Reference proteome</keyword>
<dbReference type="SUPFAM" id="SSF53032">
    <property type="entry name" value="tRNA-intron endonuclease catalytic domain-like"/>
    <property type="match status" value="1"/>
</dbReference>
<feature type="domain" description="tRNA intron endonuclease catalytic" evidence="5">
    <location>
        <begin position="120"/>
        <end position="172"/>
    </location>
</feature>
<protein>
    <recommendedName>
        <fullName evidence="2">tRNA-intron lyase</fullName>
        <ecNumber evidence="2">4.6.1.16</ecNumber>
    </recommendedName>
</protein>
<dbReference type="GO" id="GO:0000214">
    <property type="term" value="C:tRNA-intron endonuclease complex"/>
    <property type="evidence" value="ECO:0007669"/>
    <property type="project" value="TreeGrafter"/>
</dbReference>
<sequence length="246" mass="27576">MPGCQLVFDIMGQRSTTSSPVDDIIDVVDSDDEGSTSKKLKAGNEDEVLISDSSDNDDCGRGNNLKHSDSEEKESLQLSFQEAFFLSYGLGSLIVKDKDKLLNLSALWTKFCELTPSGNFPIMYTAYHHFRSKGWIVKNGLKFGTDYVLYKDGPPFYHATYSVIVRALKENLRDVRGNRELTWASLAALNRVNNTAGKGLLILYVIKPNSMTESALSTPLCISQFKLEEVLYKRWVAAENREENNP</sequence>
<dbReference type="EMBL" id="CAXIEN010000061">
    <property type="protein sequence ID" value="CAL1272473.1"/>
    <property type="molecule type" value="Genomic_DNA"/>
</dbReference>
<dbReference type="GO" id="GO:0000379">
    <property type="term" value="P:tRNA-type intron splice site recognition and cleavage"/>
    <property type="evidence" value="ECO:0007669"/>
    <property type="project" value="TreeGrafter"/>
</dbReference>
<dbReference type="Proteomes" id="UP001497382">
    <property type="component" value="Unassembled WGS sequence"/>
</dbReference>
<evidence type="ECO:0000313" key="7">
    <source>
        <dbReference type="Proteomes" id="UP001497382"/>
    </source>
</evidence>
<evidence type="ECO:0000256" key="2">
    <source>
        <dbReference type="ARBA" id="ARBA00012573"/>
    </source>
</evidence>
<evidence type="ECO:0000313" key="6">
    <source>
        <dbReference type="EMBL" id="CAL1272473.1"/>
    </source>
</evidence>
<feature type="region of interest" description="Disordered" evidence="4">
    <location>
        <begin position="15"/>
        <end position="42"/>
    </location>
</feature>
<dbReference type="PANTHER" id="PTHR21227">
    <property type="entry name" value="TRNA-SPLICING ENDONUCLEASE SUBUNIT SEN2"/>
    <property type="match status" value="1"/>
</dbReference>
<dbReference type="Gene3D" id="3.40.1350.10">
    <property type="match status" value="1"/>
</dbReference>
<dbReference type="InterPro" id="IPR006677">
    <property type="entry name" value="tRNA_intron_Endonuc_cat-like"/>
</dbReference>
<evidence type="ECO:0000256" key="1">
    <source>
        <dbReference type="ARBA" id="ARBA00008078"/>
    </source>
</evidence>
<dbReference type="GO" id="GO:0003676">
    <property type="term" value="F:nucleic acid binding"/>
    <property type="evidence" value="ECO:0007669"/>
    <property type="project" value="InterPro"/>
</dbReference>
<evidence type="ECO:0000256" key="3">
    <source>
        <dbReference type="ARBA" id="ARBA00034031"/>
    </source>
</evidence>
<comment type="caution">
    <text evidence="6">The sequence shown here is derived from an EMBL/GenBank/DDBJ whole genome shotgun (WGS) entry which is preliminary data.</text>
</comment>
<dbReference type="PANTHER" id="PTHR21227:SF0">
    <property type="entry name" value="TRNA-SPLICING ENDONUCLEASE SUBUNIT SEN2"/>
    <property type="match status" value="1"/>
</dbReference>
<accession>A0AAV1ZMY8</accession>
<dbReference type="GO" id="GO:0000213">
    <property type="term" value="F:tRNA-intron lyase activity"/>
    <property type="evidence" value="ECO:0007669"/>
    <property type="project" value="UniProtKB-EC"/>
</dbReference>
<gene>
    <name evidence="6" type="ORF">LARSCL_LOCUS6403</name>
</gene>
<dbReference type="GO" id="GO:0005737">
    <property type="term" value="C:cytoplasm"/>
    <property type="evidence" value="ECO:0007669"/>
    <property type="project" value="TreeGrafter"/>
</dbReference>
<proteinExistence type="inferred from homology"/>
<comment type="similarity">
    <text evidence="1">Belongs to the tRNA-intron endonuclease family.</text>
</comment>